<dbReference type="PROSITE" id="PS50943">
    <property type="entry name" value="HTH_CROC1"/>
    <property type="match status" value="1"/>
</dbReference>
<accession>A0ABY5BVA7</accession>
<name>A0ABY5BVA7_9LACO</name>
<dbReference type="Pfam" id="PF01381">
    <property type="entry name" value="HTH_3"/>
    <property type="match status" value="1"/>
</dbReference>
<dbReference type="InterPro" id="IPR001387">
    <property type="entry name" value="Cro/C1-type_HTH"/>
</dbReference>
<dbReference type="EMBL" id="CP097118">
    <property type="protein sequence ID" value="USS88511.1"/>
    <property type="molecule type" value="Genomic_DNA"/>
</dbReference>
<evidence type="ECO:0000313" key="3">
    <source>
        <dbReference type="Proteomes" id="UP001057025"/>
    </source>
</evidence>
<proteinExistence type="predicted"/>
<dbReference type="PANTHER" id="PTHR37038:SF14">
    <property type="entry name" value="TRANSCRIPTIONAL ACTIVATOR"/>
    <property type="match status" value="1"/>
</dbReference>
<reference evidence="2" key="1">
    <citation type="submission" date="2022-05" db="EMBL/GenBank/DDBJ databases">
        <authorList>
            <person name="Oliphant S.A."/>
            <person name="Watson-Haigh N.S."/>
            <person name="Sumby K.M."/>
            <person name="Gardner J.M."/>
            <person name="Jiranek V."/>
        </authorList>
    </citation>
    <scope>NUCLEOTIDE SEQUENCE</scope>
    <source>
        <strain evidence="2">KI11_C11</strain>
    </source>
</reference>
<sequence>MNQFRNTSSKSLGDYLKAQRKARHLSQAELSDGICSQSMISGIEKGNYIPSSLLLAQICHKLQISLNDTVLSDYFEFSNFQSASHKIEQLCNEHRYAELIKFMNNEDILASLDSNDDFQKYYYYYGCATYQLSKQADPALRYLQLALQYTYHTDKKYLSSIELLIISAINLIKVKSSHYTKMDNHNFEIAFASTINQAYVDYSENLNIIFYQYALALFHEEQIKNAIHVLNTGIEWITSKNSTFMIADLYFLLAKCYEKTAKLKNKNEALNNATVLAKVYKQVVNKEL</sequence>
<evidence type="ECO:0000259" key="1">
    <source>
        <dbReference type="PROSITE" id="PS50943"/>
    </source>
</evidence>
<dbReference type="SMART" id="SM00530">
    <property type="entry name" value="HTH_XRE"/>
    <property type="match status" value="1"/>
</dbReference>
<dbReference type="SUPFAM" id="SSF47413">
    <property type="entry name" value="lambda repressor-like DNA-binding domains"/>
    <property type="match status" value="1"/>
</dbReference>
<dbReference type="InterPro" id="IPR010982">
    <property type="entry name" value="Lambda_DNA-bd_dom_sf"/>
</dbReference>
<gene>
    <name evidence="2" type="ORF">M3M39_03285</name>
</gene>
<dbReference type="InterPro" id="IPR053163">
    <property type="entry name" value="HTH-type_regulator_Rgg"/>
</dbReference>
<dbReference type="RefSeq" id="WP_252797810.1">
    <property type="nucleotide sequence ID" value="NZ_CP097118.1"/>
</dbReference>
<dbReference type="Gene3D" id="1.25.40.10">
    <property type="entry name" value="Tetratricopeptide repeat domain"/>
    <property type="match status" value="1"/>
</dbReference>
<dbReference type="PANTHER" id="PTHR37038">
    <property type="entry name" value="TRANSCRIPTIONAL REGULATOR-RELATED"/>
    <property type="match status" value="1"/>
</dbReference>
<keyword evidence="3" id="KW-1185">Reference proteome</keyword>
<feature type="domain" description="HTH cro/C1-type" evidence="1">
    <location>
        <begin position="16"/>
        <end position="69"/>
    </location>
</feature>
<evidence type="ECO:0000313" key="2">
    <source>
        <dbReference type="EMBL" id="USS88511.1"/>
    </source>
</evidence>
<protein>
    <submittedName>
        <fullName evidence="2">Helix-turn-helix domain-containing protein</fullName>
    </submittedName>
</protein>
<dbReference type="Proteomes" id="UP001057025">
    <property type="component" value="Chromosome"/>
</dbReference>
<organism evidence="2 3">
    <name type="scientific">Fructilactobacillus hinvesii</name>
    <dbReference type="NCBI Taxonomy" id="2940300"/>
    <lineage>
        <taxon>Bacteria</taxon>
        <taxon>Bacillati</taxon>
        <taxon>Bacillota</taxon>
        <taxon>Bacilli</taxon>
        <taxon>Lactobacillales</taxon>
        <taxon>Lactobacillaceae</taxon>
        <taxon>Fructilactobacillus</taxon>
    </lineage>
</organism>
<dbReference type="CDD" id="cd00093">
    <property type="entry name" value="HTH_XRE"/>
    <property type="match status" value="1"/>
</dbReference>
<dbReference type="InterPro" id="IPR011990">
    <property type="entry name" value="TPR-like_helical_dom_sf"/>
</dbReference>